<evidence type="ECO:0000256" key="5">
    <source>
        <dbReference type="ARBA" id="ARBA00022842"/>
    </source>
</evidence>
<comment type="similarity">
    <text evidence="8">Belongs to the MobA family.</text>
</comment>
<dbReference type="InterPro" id="IPR029044">
    <property type="entry name" value="Nucleotide-diphossugar_trans"/>
</dbReference>
<feature type="binding site" evidence="8">
    <location>
        <position position="70"/>
    </location>
    <ligand>
        <name>GTP</name>
        <dbReference type="ChEBI" id="CHEBI:37565"/>
    </ligand>
</feature>
<evidence type="ECO:0000256" key="4">
    <source>
        <dbReference type="ARBA" id="ARBA00022741"/>
    </source>
</evidence>
<dbReference type="HAMAP" id="MF_00316">
    <property type="entry name" value="MobA"/>
    <property type="match status" value="1"/>
</dbReference>
<comment type="domain">
    <text evidence="8">The N-terminal domain determines nucleotide recognition and specific binding, while the C-terminal domain determines the specific binding to the target protein.</text>
</comment>
<evidence type="ECO:0000256" key="8">
    <source>
        <dbReference type="HAMAP-Rule" id="MF_00316"/>
    </source>
</evidence>
<keyword evidence="1 8" id="KW-0963">Cytoplasm</keyword>
<dbReference type="AlphaFoldDB" id="A0A0C2VYU8"/>
<sequence length="201" mass="22416">MGEKLAGVILSGGGSTRFGEPKAFAKMNGKAFYQHAADALSPFTEEILIVSHPDLKQRFEGETSYPVIQDQEPYAEKGPLSGIYAAMEQCDAQWYFIVACDMPYFNSDAAGKLLHHRSKEVQGVIPSSEGRMQPLAAIYHKDTLPHLKNQLSSGSFRMMEWIERFHVKVVTEDVSGIDKSAFQNINDQKTFVLLKTINDKA</sequence>
<dbReference type="Proteomes" id="UP000031972">
    <property type="component" value="Unassembled WGS sequence"/>
</dbReference>
<protein>
    <recommendedName>
        <fullName evidence="8">Probable molybdenum cofactor guanylyltransferase</fullName>
        <shortName evidence="8">MoCo guanylyltransferase</shortName>
        <ecNumber evidence="8">2.7.7.77</ecNumber>
    </recommendedName>
    <alternativeName>
        <fullName evidence="8">GTP:molybdopterin guanylyltransferase</fullName>
    </alternativeName>
    <alternativeName>
        <fullName evidence="8">Mo-MPT guanylyltransferase</fullName>
    </alternativeName>
    <alternativeName>
        <fullName evidence="8">Molybdopterin guanylyltransferase</fullName>
    </alternativeName>
    <alternativeName>
        <fullName evidence="8">Molybdopterin-guanine dinucleotide synthase</fullName>
        <shortName evidence="8">MGD synthase</shortName>
    </alternativeName>
</protein>
<dbReference type="PANTHER" id="PTHR19136">
    <property type="entry name" value="MOLYBDENUM COFACTOR GUANYLYLTRANSFERASE"/>
    <property type="match status" value="1"/>
</dbReference>
<keyword evidence="3 8" id="KW-0479">Metal-binding</keyword>
<feature type="binding site" evidence="8">
    <location>
        <begin position="10"/>
        <end position="12"/>
    </location>
    <ligand>
        <name>GTP</name>
        <dbReference type="ChEBI" id="CHEBI:37565"/>
    </ligand>
</feature>
<dbReference type="GO" id="GO:0006777">
    <property type="term" value="P:Mo-molybdopterin cofactor biosynthetic process"/>
    <property type="evidence" value="ECO:0007669"/>
    <property type="project" value="UniProtKB-KW"/>
</dbReference>
<dbReference type="InterPro" id="IPR025877">
    <property type="entry name" value="MobA-like_NTP_Trfase"/>
</dbReference>
<evidence type="ECO:0000256" key="7">
    <source>
        <dbReference type="ARBA" id="ARBA00023150"/>
    </source>
</evidence>
<evidence type="ECO:0000256" key="2">
    <source>
        <dbReference type="ARBA" id="ARBA00022679"/>
    </source>
</evidence>
<dbReference type="GO" id="GO:0061603">
    <property type="term" value="F:molybdenum cofactor guanylyltransferase activity"/>
    <property type="evidence" value="ECO:0007669"/>
    <property type="project" value="UniProtKB-EC"/>
</dbReference>
<dbReference type="GO" id="GO:0005525">
    <property type="term" value="F:GTP binding"/>
    <property type="evidence" value="ECO:0007669"/>
    <property type="project" value="UniProtKB-UniRule"/>
</dbReference>
<dbReference type="EC" id="2.7.7.77" evidence="8"/>
<name>A0A0C2VYU8_9BACL</name>
<dbReference type="Pfam" id="PF12804">
    <property type="entry name" value="NTP_transf_3"/>
    <property type="match status" value="1"/>
</dbReference>
<accession>A0A0C2VYU8</accession>
<evidence type="ECO:0000256" key="1">
    <source>
        <dbReference type="ARBA" id="ARBA00022490"/>
    </source>
</evidence>
<organism evidence="10 11">
    <name type="scientific">Jeotgalibacillus campisalis</name>
    <dbReference type="NCBI Taxonomy" id="220754"/>
    <lineage>
        <taxon>Bacteria</taxon>
        <taxon>Bacillati</taxon>
        <taxon>Bacillota</taxon>
        <taxon>Bacilli</taxon>
        <taxon>Bacillales</taxon>
        <taxon>Caryophanaceae</taxon>
        <taxon>Jeotgalibacillus</taxon>
    </lineage>
</organism>
<keyword evidence="5 8" id="KW-0460">Magnesium</keyword>
<feature type="binding site" evidence="8">
    <location>
        <position position="101"/>
    </location>
    <ligand>
        <name>GTP</name>
        <dbReference type="ChEBI" id="CHEBI:37565"/>
    </ligand>
</feature>
<proteinExistence type="inferred from homology"/>
<evidence type="ECO:0000259" key="9">
    <source>
        <dbReference type="Pfam" id="PF12804"/>
    </source>
</evidence>
<comment type="subcellular location">
    <subcellularLocation>
        <location evidence="8">Cytoplasm</location>
    </subcellularLocation>
</comment>
<dbReference type="GO" id="GO:0005737">
    <property type="term" value="C:cytoplasm"/>
    <property type="evidence" value="ECO:0007669"/>
    <property type="project" value="UniProtKB-SubCell"/>
</dbReference>
<keyword evidence="4 8" id="KW-0547">Nucleotide-binding</keyword>
<keyword evidence="7 8" id="KW-0501">Molybdenum cofactor biosynthesis</keyword>
<evidence type="ECO:0000313" key="11">
    <source>
        <dbReference type="Proteomes" id="UP000031972"/>
    </source>
</evidence>
<evidence type="ECO:0000256" key="6">
    <source>
        <dbReference type="ARBA" id="ARBA00023134"/>
    </source>
</evidence>
<dbReference type="Gene3D" id="3.90.550.10">
    <property type="entry name" value="Spore Coat Polysaccharide Biosynthesis Protein SpsA, Chain A"/>
    <property type="match status" value="1"/>
</dbReference>
<evidence type="ECO:0000256" key="3">
    <source>
        <dbReference type="ARBA" id="ARBA00022723"/>
    </source>
</evidence>
<dbReference type="EMBL" id="JXRR01000010">
    <property type="protein sequence ID" value="KIL49123.1"/>
    <property type="molecule type" value="Genomic_DNA"/>
</dbReference>
<dbReference type="RefSeq" id="WP_052476815.1">
    <property type="nucleotide sequence ID" value="NZ_JXRR01000010.1"/>
</dbReference>
<comment type="cofactor">
    <cofactor evidence="8">
        <name>Mg(2+)</name>
        <dbReference type="ChEBI" id="CHEBI:18420"/>
    </cofactor>
</comment>
<feature type="domain" description="MobA-like NTP transferase" evidence="9">
    <location>
        <begin position="7"/>
        <end position="153"/>
    </location>
</feature>
<feature type="binding site" evidence="8">
    <location>
        <position position="101"/>
    </location>
    <ligand>
        <name>Mg(2+)</name>
        <dbReference type="ChEBI" id="CHEBI:18420"/>
    </ligand>
</feature>
<dbReference type="SUPFAM" id="SSF53448">
    <property type="entry name" value="Nucleotide-diphospho-sugar transferases"/>
    <property type="match status" value="1"/>
</dbReference>
<comment type="catalytic activity">
    <reaction evidence="8">
        <text>Mo-molybdopterin + GTP + H(+) = Mo-molybdopterin guanine dinucleotide + diphosphate</text>
        <dbReference type="Rhea" id="RHEA:34243"/>
        <dbReference type="ChEBI" id="CHEBI:15378"/>
        <dbReference type="ChEBI" id="CHEBI:33019"/>
        <dbReference type="ChEBI" id="CHEBI:37565"/>
        <dbReference type="ChEBI" id="CHEBI:71302"/>
        <dbReference type="ChEBI" id="CHEBI:71310"/>
        <dbReference type="EC" id="2.7.7.77"/>
    </reaction>
</comment>
<evidence type="ECO:0000313" key="10">
    <source>
        <dbReference type="EMBL" id="KIL49123.1"/>
    </source>
</evidence>
<keyword evidence="11" id="KW-1185">Reference proteome</keyword>
<keyword evidence="6 8" id="KW-0342">GTP-binding</keyword>
<dbReference type="PANTHER" id="PTHR19136:SF81">
    <property type="entry name" value="MOLYBDENUM COFACTOR GUANYLYLTRANSFERASE"/>
    <property type="match status" value="1"/>
</dbReference>
<comment type="function">
    <text evidence="8">Transfers a GMP moiety from GTP to Mo-molybdopterin (Mo-MPT) cofactor (Moco or molybdenum cofactor) to form Mo-molybdopterin guanine dinucleotide (Mo-MGD) cofactor.</text>
</comment>
<keyword evidence="2 8" id="KW-0808">Transferase</keyword>
<reference evidence="10 11" key="1">
    <citation type="submission" date="2015-01" db="EMBL/GenBank/DDBJ databases">
        <title>Jeotgalibacillus campisalis genome sequencing.</title>
        <authorList>
            <person name="Goh K.M."/>
            <person name="Chan K.-G."/>
            <person name="Yaakop A.S."/>
            <person name="Ee R."/>
            <person name="Gan H.M."/>
            <person name="Chan C.S."/>
        </authorList>
    </citation>
    <scope>NUCLEOTIDE SEQUENCE [LARGE SCALE GENOMIC DNA]</scope>
    <source>
        <strain evidence="10 11">SF-57</strain>
    </source>
</reference>
<comment type="caution">
    <text evidence="10">The sequence shown here is derived from an EMBL/GenBank/DDBJ whole genome shotgun (WGS) entry which is preliminary data.</text>
</comment>
<dbReference type="InterPro" id="IPR013482">
    <property type="entry name" value="Molybde_CF_guanTrfase"/>
</dbReference>
<dbReference type="GO" id="GO:0046872">
    <property type="term" value="F:metal ion binding"/>
    <property type="evidence" value="ECO:0007669"/>
    <property type="project" value="UniProtKB-KW"/>
</dbReference>
<comment type="caution">
    <text evidence="8">Lacks conserved residue(s) required for the propagation of feature annotation.</text>
</comment>
<dbReference type="PATRIC" id="fig|220754.4.peg.1178"/>
<feature type="binding site" evidence="8">
    <location>
        <position position="22"/>
    </location>
    <ligand>
        <name>GTP</name>
        <dbReference type="ChEBI" id="CHEBI:37565"/>
    </ligand>
</feature>
<gene>
    <name evidence="8" type="primary">mobA</name>
    <name evidence="10" type="ORF">KR50_11580</name>
</gene>
<dbReference type="CDD" id="cd02503">
    <property type="entry name" value="MobA"/>
    <property type="match status" value="1"/>
</dbReference>